<protein>
    <submittedName>
        <fullName evidence="1">Uncharacterized protein</fullName>
    </submittedName>
</protein>
<evidence type="ECO:0000313" key="2">
    <source>
        <dbReference type="Proteomes" id="UP001485459"/>
    </source>
</evidence>
<gene>
    <name evidence="1" type="ORF">WJU16_04465</name>
</gene>
<sequence length="56" mass="6310">MDKLELIKQFLDNACTGEEADRIEEILDSEPGLADTLLPQEEWDLHAMAAPPRMQA</sequence>
<dbReference type="Proteomes" id="UP001485459">
    <property type="component" value="Chromosome"/>
</dbReference>
<keyword evidence="2" id="KW-1185">Reference proteome</keyword>
<reference evidence="2" key="1">
    <citation type="submission" date="2024-03" db="EMBL/GenBank/DDBJ databases">
        <title>Chitinophaga horti sp. nov., isolated from garden soil.</title>
        <authorList>
            <person name="Lee D.S."/>
            <person name="Han D.M."/>
            <person name="Baek J.H."/>
            <person name="Choi D.G."/>
            <person name="Jeon J.H."/>
            <person name="Jeon C.O."/>
        </authorList>
    </citation>
    <scope>NUCLEOTIDE SEQUENCE [LARGE SCALE GENOMIC DNA]</scope>
    <source>
        <strain evidence="2">GPA1</strain>
    </source>
</reference>
<name>A0ABZ2YRV6_9BACT</name>
<proteinExistence type="predicted"/>
<accession>A0ABZ2YRV6</accession>
<dbReference type="EMBL" id="CP149822">
    <property type="protein sequence ID" value="WZN42287.1"/>
    <property type="molecule type" value="Genomic_DNA"/>
</dbReference>
<dbReference type="RefSeq" id="WP_341837121.1">
    <property type="nucleotide sequence ID" value="NZ_CP149822.1"/>
</dbReference>
<evidence type="ECO:0000313" key="1">
    <source>
        <dbReference type="EMBL" id="WZN42287.1"/>
    </source>
</evidence>
<organism evidence="1 2">
    <name type="scientific">Chitinophaga pollutisoli</name>
    <dbReference type="NCBI Taxonomy" id="3133966"/>
    <lineage>
        <taxon>Bacteria</taxon>
        <taxon>Pseudomonadati</taxon>
        <taxon>Bacteroidota</taxon>
        <taxon>Chitinophagia</taxon>
        <taxon>Chitinophagales</taxon>
        <taxon>Chitinophagaceae</taxon>
        <taxon>Chitinophaga</taxon>
    </lineage>
</organism>